<dbReference type="Pfam" id="PF04883">
    <property type="entry name" value="HK97-gp10_like"/>
    <property type="match status" value="1"/>
</dbReference>
<dbReference type="Proteomes" id="UP000245622">
    <property type="component" value="Chromosome 1"/>
</dbReference>
<dbReference type="RefSeq" id="WP_180702995.1">
    <property type="nucleotide sequence ID" value="NZ_LN555523.1"/>
</dbReference>
<accession>A0A1V1HZF2</accession>
<protein>
    <submittedName>
        <fullName evidence="1">Bacteriophage HK97-gp10, putative tail-component</fullName>
    </submittedName>
</protein>
<keyword evidence="2" id="KW-1185">Reference proteome</keyword>
<gene>
    <name evidence="1" type="ORF">CRIB_504</name>
</gene>
<dbReference type="AlphaFoldDB" id="A0A1V1HZF2"/>
<evidence type="ECO:0000313" key="1">
    <source>
        <dbReference type="EMBL" id="CED93259.1"/>
    </source>
</evidence>
<organism evidence="1 2">
    <name type="scientific">Romboutsia ilealis</name>
    <dbReference type="NCBI Taxonomy" id="1115758"/>
    <lineage>
        <taxon>Bacteria</taxon>
        <taxon>Bacillati</taxon>
        <taxon>Bacillota</taxon>
        <taxon>Clostridia</taxon>
        <taxon>Peptostreptococcales</taxon>
        <taxon>Peptostreptococcaceae</taxon>
        <taxon>Romboutsia</taxon>
    </lineage>
</organism>
<dbReference type="EMBL" id="LN555523">
    <property type="protein sequence ID" value="CED93259.1"/>
    <property type="molecule type" value="Genomic_DNA"/>
</dbReference>
<dbReference type="NCBIfam" id="TIGR01725">
    <property type="entry name" value="phge_HK97_gp10"/>
    <property type="match status" value="1"/>
</dbReference>
<dbReference type="GeneID" id="82204691"/>
<evidence type="ECO:0000313" key="2">
    <source>
        <dbReference type="Proteomes" id="UP000245622"/>
    </source>
</evidence>
<reference evidence="1 2" key="1">
    <citation type="submission" date="2014-04" db="EMBL/GenBank/DDBJ databases">
        <authorList>
            <person name="Hornung B.V."/>
        </authorList>
    </citation>
    <scope>NUCLEOTIDE SEQUENCE [LARGE SCALE GENOMIC DNA]</scope>
    <source>
        <strain evidence="1 2">CRIB</strain>
    </source>
</reference>
<proteinExistence type="predicted"/>
<dbReference type="InterPro" id="IPR010064">
    <property type="entry name" value="HK97-gp10_tail"/>
</dbReference>
<sequence length="126" mass="14057">MSLQFDLSSLTKKLSELEKKVQKDVAKKALLAGVEPMEDALKSASPVDTGELRDNIKSAKKIKTKKGRTTIDVGVTGDNRKIVERAYYNHFGSRGRAGTYFMNDGFKKGLNPAQEKIIEVLKKELR</sequence>
<dbReference type="KEGG" id="ril:CRIB_504"/>
<name>A0A1V1HZF2_9FIRM</name>